<evidence type="ECO:0000256" key="1">
    <source>
        <dbReference type="SAM" id="MobiDB-lite"/>
    </source>
</evidence>
<protein>
    <submittedName>
        <fullName evidence="2">Uncharacterized protein MANES_14G157900</fullName>
    </submittedName>
</protein>
<dbReference type="AlphaFoldDB" id="A0A2P2KIH6"/>
<organism evidence="2">
    <name type="scientific">Rhizophora mucronata</name>
    <name type="common">Asiatic mangrove</name>
    <dbReference type="NCBI Taxonomy" id="61149"/>
    <lineage>
        <taxon>Eukaryota</taxon>
        <taxon>Viridiplantae</taxon>
        <taxon>Streptophyta</taxon>
        <taxon>Embryophyta</taxon>
        <taxon>Tracheophyta</taxon>
        <taxon>Spermatophyta</taxon>
        <taxon>Magnoliopsida</taxon>
        <taxon>eudicotyledons</taxon>
        <taxon>Gunneridae</taxon>
        <taxon>Pentapetalae</taxon>
        <taxon>rosids</taxon>
        <taxon>fabids</taxon>
        <taxon>Malpighiales</taxon>
        <taxon>Rhizophoraceae</taxon>
        <taxon>Rhizophora</taxon>
    </lineage>
</organism>
<sequence length="72" mass="8355">MPPAAIEREAVELSRSKSGDDERRRFPNLRSVQWRIDLGILPSSSSSVDDLRRVTADSRRRLLFWLSLILLF</sequence>
<evidence type="ECO:0000313" key="2">
    <source>
        <dbReference type="EMBL" id="MBX05529.1"/>
    </source>
</evidence>
<feature type="region of interest" description="Disordered" evidence="1">
    <location>
        <begin position="1"/>
        <end position="24"/>
    </location>
</feature>
<proteinExistence type="predicted"/>
<accession>A0A2P2KIH6</accession>
<reference evidence="2" key="1">
    <citation type="submission" date="2018-02" db="EMBL/GenBank/DDBJ databases">
        <title>Rhizophora mucronata_Transcriptome.</title>
        <authorList>
            <person name="Meera S.P."/>
            <person name="Sreeshan A."/>
            <person name="Augustine A."/>
        </authorList>
    </citation>
    <scope>NUCLEOTIDE SEQUENCE</scope>
    <source>
        <tissue evidence="2">Leaf</tissue>
    </source>
</reference>
<name>A0A2P2KIH6_RHIMU</name>
<dbReference type="EMBL" id="GGEC01025045">
    <property type="protein sequence ID" value="MBX05529.1"/>
    <property type="molecule type" value="Transcribed_RNA"/>
</dbReference>